<dbReference type="RefSeq" id="WP_095070542.1">
    <property type="nucleotide sequence ID" value="NZ_LT906465.1"/>
</dbReference>
<keyword evidence="6" id="KW-1185">Reference proteome</keyword>
<evidence type="ECO:0008006" key="7">
    <source>
        <dbReference type="Google" id="ProtNLM"/>
    </source>
</evidence>
<dbReference type="PANTHER" id="PTHR19277:SF125">
    <property type="entry name" value="B6"/>
    <property type="match status" value="1"/>
</dbReference>
<keyword evidence="3" id="KW-0106">Calcium</keyword>
<gene>
    <name evidence="5" type="ORF">SAMEA4412677_00775</name>
</gene>
<dbReference type="GO" id="GO:0046872">
    <property type="term" value="F:metal ion binding"/>
    <property type="evidence" value="ECO:0007669"/>
    <property type="project" value="UniProtKB-KW"/>
</dbReference>
<evidence type="ECO:0000313" key="5">
    <source>
        <dbReference type="EMBL" id="SNV38347.1"/>
    </source>
</evidence>
<dbReference type="PANTHER" id="PTHR19277">
    <property type="entry name" value="PENTRAXIN"/>
    <property type="match status" value="1"/>
</dbReference>
<dbReference type="GO" id="GO:0004553">
    <property type="term" value="F:hydrolase activity, hydrolyzing O-glycosyl compounds"/>
    <property type="evidence" value="ECO:0007669"/>
    <property type="project" value="UniProtKB-ARBA"/>
</dbReference>
<protein>
    <recommendedName>
        <fullName evidence="7">LamG domain-containing protein</fullName>
    </recommendedName>
</protein>
<dbReference type="Proteomes" id="UP000215196">
    <property type="component" value="Chromosome 1"/>
</dbReference>
<keyword evidence="4" id="KW-1015">Disulfide bond</keyword>
<dbReference type="GO" id="GO:0005975">
    <property type="term" value="P:carbohydrate metabolic process"/>
    <property type="evidence" value="ECO:0007669"/>
    <property type="project" value="UniProtKB-ARBA"/>
</dbReference>
<organism evidence="5 6">
    <name type="scientific">Chryseobacterium taklimakanense</name>
    <dbReference type="NCBI Taxonomy" id="536441"/>
    <lineage>
        <taxon>Bacteria</taxon>
        <taxon>Pseudomonadati</taxon>
        <taxon>Bacteroidota</taxon>
        <taxon>Flavobacteriia</taxon>
        <taxon>Flavobacteriales</taxon>
        <taxon>Weeksellaceae</taxon>
        <taxon>Chryseobacterium group</taxon>
        <taxon>Chryseobacterium</taxon>
    </lineage>
</organism>
<keyword evidence="2" id="KW-0479">Metal-binding</keyword>
<name>A0A239WV60_9FLAO</name>
<evidence type="ECO:0000256" key="3">
    <source>
        <dbReference type="ARBA" id="ARBA00022837"/>
    </source>
</evidence>
<evidence type="ECO:0000256" key="1">
    <source>
        <dbReference type="ARBA" id="ARBA00001913"/>
    </source>
</evidence>
<dbReference type="EMBL" id="LT906465">
    <property type="protein sequence ID" value="SNV38347.1"/>
    <property type="molecule type" value="Genomic_DNA"/>
</dbReference>
<evidence type="ECO:0000256" key="2">
    <source>
        <dbReference type="ARBA" id="ARBA00022723"/>
    </source>
</evidence>
<evidence type="ECO:0000256" key="4">
    <source>
        <dbReference type="ARBA" id="ARBA00023157"/>
    </source>
</evidence>
<accession>A0A239WV60</accession>
<dbReference type="AlphaFoldDB" id="A0A239WV60"/>
<dbReference type="Pfam" id="PF13385">
    <property type="entry name" value="Laminin_G_3"/>
    <property type="match status" value="1"/>
</dbReference>
<dbReference type="Gene3D" id="2.60.120.200">
    <property type="match status" value="1"/>
</dbReference>
<reference evidence="5 6" key="1">
    <citation type="submission" date="2017-06" db="EMBL/GenBank/DDBJ databases">
        <authorList>
            <consortium name="Pathogen Informatics"/>
        </authorList>
    </citation>
    <scope>NUCLEOTIDE SEQUENCE [LARGE SCALE GENOMIC DNA]</scope>
    <source>
        <strain evidence="5 6">NCTC13490</strain>
    </source>
</reference>
<dbReference type="InterPro" id="IPR051360">
    <property type="entry name" value="Neuronal_Pentraxin_Related"/>
</dbReference>
<comment type="cofactor">
    <cofactor evidence="1">
        <name>Ca(2+)</name>
        <dbReference type="ChEBI" id="CHEBI:29108"/>
    </cofactor>
</comment>
<dbReference type="InterPro" id="IPR013320">
    <property type="entry name" value="ConA-like_dom_sf"/>
</dbReference>
<dbReference type="KEGG" id="ctak:4412677_00775"/>
<proteinExistence type="predicted"/>
<sequence>MIKKFSTIIGVLAIAFSLQNCQNLDRPELGDYPKDNANLPEGNLRFFIPFDKQHEQLRFQFAEELSGYPSYMPDKTISSTEGISSKGYKGSISAHLNYLNPNDFVKKAQSFSVSYWMKHAPTTTNAEFIFSIPSNNGHWTKGTLMLMKESTANGIAVKFIIVDKDNKDTWLTWEGANSVAPVGFFDNQWHHCVFVYDAATSALTFYKDGVKVGTEKKWGTHGAVNMDPTKVTGFKLGGPSGADSWMKSWNGSLDQFRLYASALSSAEIQDLYNGKK</sequence>
<dbReference type="SUPFAM" id="SSF49899">
    <property type="entry name" value="Concanavalin A-like lectins/glucanases"/>
    <property type="match status" value="1"/>
</dbReference>
<evidence type="ECO:0000313" key="6">
    <source>
        <dbReference type="Proteomes" id="UP000215196"/>
    </source>
</evidence>